<dbReference type="EMBL" id="CAJRGZ010000023">
    <property type="protein sequence ID" value="CAG5179351.1"/>
    <property type="molecule type" value="Genomic_DNA"/>
</dbReference>
<sequence length="156" mass="18163">MSTSFSSQALATSDLQTEVATALRDFYNFLARLPWLEPSDVLEPPAQGWPNITSDNFAPLHKNNAVIELLRHLPYLRMDGPFERYTLVWSTYPCDYRRDYFHEVKPGIDCWEIPDTTGRDYHFPEWVVPLTYGKVHGQYIMLDTTDVVSKQFLLSR</sequence>
<dbReference type="RefSeq" id="XP_043172744.1">
    <property type="nucleotide sequence ID" value="XM_043316809.1"/>
</dbReference>
<dbReference type="AlphaFoldDB" id="A0A8J2IBQ1"/>
<protein>
    <submittedName>
        <fullName evidence="1">Uncharacterized protein</fullName>
    </submittedName>
</protein>
<dbReference type="GeneID" id="67021368"/>
<keyword evidence="2" id="KW-1185">Reference proteome</keyword>
<gene>
    <name evidence="1" type="ORF">ALTATR162_LOCUS9176</name>
</gene>
<comment type="caution">
    <text evidence="1">The sequence shown here is derived from an EMBL/GenBank/DDBJ whole genome shotgun (WGS) entry which is preliminary data.</text>
</comment>
<name>A0A8J2IBQ1_9PLEO</name>
<evidence type="ECO:0000313" key="2">
    <source>
        <dbReference type="Proteomes" id="UP000676310"/>
    </source>
</evidence>
<reference evidence="1" key="1">
    <citation type="submission" date="2021-05" db="EMBL/GenBank/DDBJ databases">
        <authorList>
            <person name="Stam R."/>
        </authorList>
    </citation>
    <scope>NUCLEOTIDE SEQUENCE</scope>
    <source>
        <strain evidence="1">CS162</strain>
    </source>
</reference>
<proteinExistence type="predicted"/>
<evidence type="ECO:0000313" key="1">
    <source>
        <dbReference type="EMBL" id="CAG5179351.1"/>
    </source>
</evidence>
<organism evidence="1 2">
    <name type="scientific">Alternaria atra</name>
    <dbReference type="NCBI Taxonomy" id="119953"/>
    <lineage>
        <taxon>Eukaryota</taxon>
        <taxon>Fungi</taxon>
        <taxon>Dikarya</taxon>
        <taxon>Ascomycota</taxon>
        <taxon>Pezizomycotina</taxon>
        <taxon>Dothideomycetes</taxon>
        <taxon>Pleosporomycetidae</taxon>
        <taxon>Pleosporales</taxon>
        <taxon>Pleosporineae</taxon>
        <taxon>Pleosporaceae</taxon>
        <taxon>Alternaria</taxon>
        <taxon>Alternaria sect. Ulocladioides</taxon>
    </lineage>
</organism>
<dbReference type="OrthoDB" id="5343383at2759"/>
<accession>A0A8J2IBQ1</accession>
<dbReference type="Proteomes" id="UP000676310">
    <property type="component" value="Unassembled WGS sequence"/>
</dbReference>